<evidence type="ECO:0000256" key="5">
    <source>
        <dbReference type="RuleBase" id="RU364032"/>
    </source>
</evidence>
<dbReference type="GO" id="GO:0032545">
    <property type="term" value="C:CURI complex"/>
    <property type="evidence" value="ECO:0007669"/>
    <property type="project" value="TreeGrafter"/>
</dbReference>
<evidence type="ECO:0000259" key="7">
    <source>
        <dbReference type="Pfam" id="PF03813"/>
    </source>
</evidence>
<accession>A0A383UVT1</accession>
<feature type="region of interest" description="Disordered" evidence="6">
    <location>
        <begin position="1"/>
        <end position="64"/>
    </location>
</feature>
<dbReference type="InterPro" id="IPR035370">
    <property type="entry name" value="Nrap_D5"/>
</dbReference>
<dbReference type="AlphaFoldDB" id="A0A383UVT1"/>
<dbReference type="InterPro" id="IPR035369">
    <property type="entry name" value="Nrap_D4"/>
</dbReference>
<evidence type="ECO:0000256" key="6">
    <source>
        <dbReference type="SAM" id="MobiDB-lite"/>
    </source>
</evidence>
<dbReference type="InterPro" id="IPR035368">
    <property type="entry name" value="Nrap_D3"/>
</dbReference>
<name>A0A383UVT1_BLUHO</name>
<evidence type="ECO:0000259" key="12">
    <source>
        <dbReference type="Pfam" id="PF17407"/>
    </source>
</evidence>
<organism evidence="13 14">
    <name type="scientific">Blumeria hordei</name>
    <name type="common">Barley powdery mildew</name>
    <name type="synonym">Blumeria graminis f. sp. hordei</name>
    <dbReference type="NCBI Taxonomy" id="2867405"/>
    <lineage>
        <taxon>Eukaryota</taxon>
        <taxon>Fungi</taxon>
        <taxon>Dikarya</taxon>
        <taxon>Ascomycota</taxon>
        <taxon>Pezizomycotina</taxon>
        <taxon>Leotiomycetes</taxon>
        <taxon>Erysiphales</taxon>
        <taxon>Erysiphaceae</taxon>
        <taxon>Blumeria</taxon>
    </lineage>
</organism>
<feature type="domain" description="Nrap protein" evidence="9">
    <location>
        <begin position="464"/>
        <end position="612"/>
    </location>
</feature>
<feature type="domain" description="Nrap protein" evidence="8">
    <location>
        <begin position="318"/>
        <end position="458"/>
    </location>
</feature>
<feature type="domain" description="Nrap protein" evidence="12">
    <location>
        <begin position="982"/>
        <end position="1111"/>
    </location>
</feature>
<sequence>MDSNASKRRKLDCSIDSHSSGEIGSKNFASTANQSHKNTAPEFSEANPHKPFPHARNENPEHTNGSKVCSIFTLQTDELLAEVEPNYEKEFDGVNDILHRLKGLIENIEGRQPLSVNEANLSLEKEHKIRIPYPDPKPDQNAAYKLAYEKPLRINIVGSYPTKTMVKSKSTPSIDLIVVMPDSIFQSKDFLNYRYFYKRAYYLACISAGLSSNSFVKEFDLRFEYFHGNDLHPVLVVSNKKFNSEKSSNYPEIRILPAISSTFFNALKLRPNKNAIRSSKSNTGDLIPTPFYNASLRSDCNFEPYLKIIHVSEKKSQAFRHACMLGRIWLSQRGFNSTISGGGFGNFEWAALTSLLLRGGGPKNQPVLSHKYTSNQMFKALLQFLSANDFAKKPFMYHTDEIILRNSNKPIFFDGPREQNILYKMTPWSYYLLQDEVRLTLESLSDEKFDYFDSTFIIKSSQHLLRFDSTFTISQPNYDSKIKYSDHITESRKFCYHLYDIIRQGLTDRVKMINIHEPTPVGWSITTAGMNTNNSPVKVSVTFDAKNIDRLVDHGPQAEDKAQAASFRRFWGEKSELRRFKDGSILETLVWSPGSTQSIFENILSFILGRHCGLETVKSLNFLGSGLEKLLPKSVTDLKPFEPIREAFRLFETQVRGLEGLPLQIKQVSGIDPRLRYTSFEVPAFNHDAPLMNPVEVLIEFEGSGRWPDNILAIQRSKVAFLLKLSTLLENDDSCINARLGIENEFQKVHNCAFLDVTYESGASFRLRIYVDREIALLQQLLKDESLDQFSREDALSALSNIKRNFIQLPLHSQSIHTHCTRCPLLSATIRLVKHWFNCHMLLGHLREEVIEMIVTQIFLRPYPWRSPSSVMTAFFRTVLYLSRWDWRSTPLIVDYSGEMGRAEVDSIKNRLEAWRKIDPGMNRSVLFVASNHDSTGIAFSDQGPSKMIAARMTSLARSAYKLTREKSYSLDPASLFSSSIADYDFVIHLSSTFANDHLNAESRNLSKFKNVRVQSNSNLANVGYQAIRLYLYELERIYANHIVFFYGDSHSVITGLWNPTSLLPRSFRVNLSYSSCLSEKSSLGKDQIVIDKNSILAEIARLGGDMVSQISLKDVPDN</sequence>
<evidence type="ECO:0000313" key="13">
    <source>
        <dbReference type="EMBL" id="SZF03836.1"/>
    </source>
</evidence>
<feature type="domain" description="Nrap protein" evidence="10">
    <location>
        <begin position="629"/>
        <end position="821"/>
    </location>
</feature>
<comment type="subcellular location">
    <subcellularLocation>
        <location evidence="1 5">Nucleus</location>
        <location evidence="1 5">Nucleolus</location>
    </subcellularLocation>
</comment>
<dbReference type="Pfam" id="PF17403">
    <property type="entry name" value="Nrap_D2"/>
    <property type="match status" value="1"/>
</dbReference>
<keyword evidence="3 5" id="KW-0694">RNA-binding</keyword>
<dbReference type="InterPro" id="IPR035371">
    <property type="entry name" value="Nrap_D6"/>
</dbReference>
<dbReference type="VEuPathDB" id="FungiDB:BLGHR1_14630"/>
<evidence type="ECO:0000256" key="4">
    <source>
        <dbReference type="ARBA" id="ARBA00023242"/>
    </source>
</evidence>
<dbReference type="Pfam" id="PF17404">
    <property type="entry name" value="Nrap_D3"/>
    <property type="match status" value="1"/>
</dbReference>
<evidence type="ECO:0000259" key="11">
    <source>
        <dbReference type="Pfam" id="PF17406"/>
    </source>
</evidence>
<dbReference type="InterPro" id="IPR005554">
    <property type="entry name" value="NOL6/Upt22"/>
</dbReference>
<dbReference type="Gene3D" id="3.30.70.3030">
    <property type="match status" value="1"/>
</dbReference>
<dbReference type="GO" id="GO:0034456">
    <property type="term" value="C:UTP-C complex"/>
    <property type="evidence" value="ECO:0007669"/>
    <property type="project" value="TreeGrafter"/>
</dbReference>
<keyword evidence="4 5" id="KW-0539">Nucleus</keyword>
<feature type="domain" description="Nrap protein" evidence="11">
    <location>
        <begin position="824"/>
        <end position="978"/>
    </location>
</feature>
<gene>
    <name evidence="13" type="ORF">BLGHR1_14630</name>
</gene>
<evidence type="ECO:0000259" key="10">
    <source>
        <dbReference type="Pfam" id="PF17405"/>
    </source>
</evidence>
<dbReference type="Proteomes" id="UP000275772">
    <property type="component" value="Unassembled WGS sequence"/>
</dbReference>
<proteinExistence type="inferred from homology"/>
<dbReference type="Pfam" id="PF17407">
    <property type="entry name" value="Nrap_D6"/>
    <property type="match status" value="1"/>
</dbReference>
<dbReference type="GO" id="GO:0003723">
    <property type="term" value="F:RNA binding"/>
    <property type="evidence" value="ECO:0007669"/>
    <property type="project" value="UniProtKB-KW"/>
</dbReference>
<evidence type="ECO:0000256" key="3">
    <source>
        <dbReference type="ARBA" id="ARBA00022884"/>
    </source>
</evidence>
<keyword evidence="5" id="KW-0687">Ribonucleoprotein</keyword>
<dbReference type="GO" id="GO:0006364">
    <property type="term" value="P:rRNA processing"/>
    <property type="evidence" value="ECO:0007669"/>
    <property type="project" value="UniProtKB-KW"/>
</dbReference>
<feature type="compositionally biased region" description="Polar residues" evidence="6">
    <location>
        <begin position="16"/>
        <end position="38"/>
    </location>
</feature>
<keyword evidence="5" id="KW-0698">rRNA processing</keyword>
<protein>
    <recommendedName>
        <fullName evidence="5">U3 small nucleolar RNA-associated protein 22</fullName>
    </recommendedName>
</protein>
<keyword evidence="5" id="KW-0690">Ribosome biogenesis</keyword>
<dbReference type="PANTHER" id="PTHR17972:SF0">
    <property type="entry name" value="NUCLEOLAR PROTEIN 6"/>
    <property type="match status" value="1"/>
</dbReference>
<dbReference type="InterPro" id="IPR035367">
    <property type="entry name" value="Nrap_D2"/>
</dbReference>
<reference evidence="13 14" key="1">
    <citation type="submission" date="2017-11" db="EMBL/GenBank/DDBJ databases">
        <authorList>
            <person name="Kracher B."/>
        </authorList>
    </citation>
    <scope>NUCLEOTIDE SEQUENCE [LARGE SCALE GENOMIC DNA]</scope>
    <source>
        <strain evidence="13 14">RACE1</strain>
    </source>
</reference>
<dbReference type="Pfam" id="PF17405">
    <property type="entry name" value="Nrap_D4"/>
    <property type="match status" value="1"/>
</dbReference>
<dbReference type="InterPro" id="IPR035082">
    <property type="entry name" value="Nrap_D1"/>
</dbReference>
<dbReference type="GO" id="GO:0032040">
    <property type="term" value="C:small-subunit processome"/>
    <property type="evidence" value="ECO:0007669"/>
    <property type="project" value="TreeGrafter"/>
</dbReference>
<evidence type="ECO:0000313" key="14">
    <source>
        <dbReference type="Proteomes" id="UP000275772"/>
    </source>
</evidence>
<dbReference type="EMBL" id="UNSH01000056">
    <property type="protein sequence ID" value="SZF03836.1"/>
    <property type="molecule type" value="Genomic_DNA"/>
</dbReference>
<dbReference type="Pfam" id="PF17406">
    <property type="entry name" value="Nrap_D5"/>
    <property type="match status" value="1"/>
</dbReference>
<comment type="similarity">
    <text evidence="2 5">Belongs to the NRAP family.</text>
</comment>
<dbReference type="Pfam" id="PF03813">
    <property type="entry name" value="Nrap"/>
    <property type="match status" value="1"/>
</dbReference>
<dbReference type="PANTHER" id="PTHR17972">
    <property type="entry name" value="NUCLEOLAR RNA-ASSOCIATED PROTEIN"/>
    <property type="match status" value="1"/>
</dbReference>
<feature type="domain" description="Nrap protein" evidence="7">
    <location>
        <begin position="174"/>
        <end position="314"/>
    </location>
</feature>
<evidence type="ECO:0000256" key="1">
    <source>
        <dbReference type="ARBA" id="ARBA00004604"/>
    </source>
</evidence>
<evidence type="ECO:0000259" key="8">
    <source>
        <dbReference type="Pfam" id="PF17403"/>
    </source>
</evidence>
<dbReference type="GO" id="GO:0006409">
    <property type="term" value="P:tRNA export from nucleus"/>
    <property type="evidence" value="ECO:0007669"/>
    <property type="project" value="TreeGrafter"/>
</dbReference>
<feature type="compositionally biased region" description="Basic residues" evidence="6">
    <location>
        <begin position="1"/>
        <end position="10"/>
    </location>
</feature>
<evidence type="ECO:0000256" key="2">
    <source>
        <dbReference type="ARBA" id="ARBA00006674"/>
    </source>
</evidence>
<evidence type="ECO:0000259" key="9">
    <source>
        <dbReference type="Pfam" id="PF17404"/>
    </source>
</evidence>
<dbReference type="Gene3D" id="1.10.1410.10">
    <property type="match status" value="1"/>
</dbReference>